<evidence type="ECO:0000313" key="3">
    <source>
        <dbReference type="Proteomes" id="UP000830835"/>
    </source>
</evidence>
<evidence type="ECO:0008006" key="4">
    <source>
        <dbReference type="Google" id="ProtNLM"/>
    </source>
</evidence>
<reference evidence="2" key="1">
    <citation type="submission" date="2021-02" db="EMBL/GenBank/DDBJ databases">
        <title>The CRISPR/cas machinery reduction and long-range gene transfer in the hot spring cyanobacterium Synechococcus.</title>
        <authorList>
            <person name="Dvorak P."/>
            <person name="Jahodarova E."/>
            <person name="Hasler P."/>
            <person name="Poulickova A."/>
        </authorList>
    </citation>
    <scope>NUCLEOTIDE SEQUENCE</scope>
    <source>
        <strain evidence="2">Rupite</strain>
    </source>
</reference>
<proteinExistence type="predicted"/>
<accession>A0ABT0CA61</accession>
<evidence type="ECO:0000313" key="2">
    <source>
        <dbReference type="EMBL" id="MCJ2542677.1"/>
    </source>
</evidence>
<keyword evidence="1" id="KW-0472">Membrane</keyword>
<keyword evidence="3" id="KW-1185">Reference proteome</keyword>
<evidence type="ECO:0000256" key="1">
    <source>
        <dbReference type="SAM" id="Phobius"/>
    </source>
</evidence>
<dbReference type="RefSeq" id="WP_244349955.1">
    <property type="nucleotide sequence ID" value="NZ_JAFIRA010000014.1"/>
</dbReference>
<protein>
    <recommendedName>
        <fullName evidence="4">RNA polymerase subunit sigma</fullName>
    </recommendedName>
</protein>
<keyword evidence="1" id="KW-1133">Transmembrane helix</keyword>
<keyword evidence="1" id="KW-0812">Transmembrane</keyword>
<comment type="caution">
    <text evidence="2">The sequence shown here is derived from an EMBL/GenBank/DDBJ whole genome shotgun (WGS) entry which is preliminary data.</text>
</comment>
<dbReference type="Proteomes" id="UP000830835">
    <property type="component" value="Unassembled WGS sequence"/>
</dbReference>
<sequence>MADYNRGIMKFNGADSPIVVLISAVIVAGVVSTLIWWALHFAYTA</sequence>
<organism evidence="2 3">
    <name type="scientific">Thermostichus vulcanus str. 'Rupite'</name>
    <dbReference type="NCBI Taxonomy" id="2813851"/>
    <lineage>
        <taxon>Bacteria</taxon>
        <taxon>Bacillati</taxon>
        <taxon>Cyanobacteriota</taxon>
        <taxon>Cyanophyceae</taxon>
        <taxon>Thermostichales</taxon>
        <taxon>Thermostichaceae</taxon>
        <taxon>Thermostichus</taxon>
    </lineage>
</organism>
<name>A0ABT0CA61_THEVL</name>
<dbReference type="EMBL" id="JAFIRA010000014">
    <property type="protein sequence ID" value="MCJ2542677.1"/>
    <property type="molecule type" value="Genomic_DNA"/>
</dbReference>
<gene>
    <name evidence="2" type="ORF">JX360_07115</name>
</gene>
<feature type="transmembrane region" description="Helical" evidence="1">
    <location>
        <begin position="18"/>
        <end position="39"/>
    </location>
</feature>